<keyword evidence="1" id="KW-0175">Coiled coil</keyword>
<reference evidence="3 4" key="1">
    <citation type="submission" date="2022-06" db="EMBL/GenBank/DDBJ databases">
        <title>Acetobacer genomes from food samples.</title>
        <authorList>
            <person name="Sombolestani A."/>
        </authorList>
    </citation>
    <scope>NUCLEOTIDE SEQUENCE [LARGE SCALE GENOMIC DNA]</scope>
    <source>
        <strain evidence="3 4">R-83285</strain>
    </source>
</reference>
<evidence type="ECO:0000256" key="2">
    <source>
        <dbReference type="SAM" id="MobiDB-lite"/>
    </source>
</evidence>
<gene>
    <name evidence="3" type="ORF">NKW50_09950</name>
</gene>
<evidence type="ECO:0000313" key="4">
    <source>
        <dbReference type="Proteomes" id="UP001523528"/>
    </source>
</evidence>
<name>A0ABT1F139_9PROT</name>
<dbReference type="EMBL" id="JAMYZZ010000017">
    <property type="protein sequence ID" value="MCP1258910.1"/>
    <property type="molecule type" value="Genomic_DNA"/>
</dbReference>
<accession>A0ABT1F139</accession>
<feature type="compositionally biased region" description="Basic and acidic residues" evidence="2">
    <location>
        <begin position="629"/>
        <end position="639"/>
    </location>
</feature>
<evidence type="ECO:0000256" key="1">
    <source>
        <dbReference type="SAM" id="Coils"/>
    </source>
</evidence>
<proteinExistence type="predicted"/>
<feature type="region of interest" description="Disordered" evidence="2">
    <location>
        <begin position="628"/>
        <end position="661"/>
    </location>
</feature>
<keyword evidence="4" id="KW-1185">Reference proteome</keyword>
<protein>
    <recommendedName>
        <fullName evidence="5">Phage tail tape measure protein domain-containing protein</fullName>
    </recommendedName>
</protein>
<dbReference type="Proteomes" id="UP001523528">
    <property type="component" value="Unassembled WGS sequence"/>
</dbReference>
<evidence type="ECO:0008006" key="5">
    <source>
        <dbReference type="Google" id="ProtNLM"/>
    </source>
</evidence>
<dbReference type="RefSeq" id="WP_253544099.1">
    <property type="nucleotide sequence ID" value="NZ_JAMYZY010000017.1"/>
</dbReference>
<feature type="coiled-coil region" evidence="1">
    <location>
        <begin position="51"/>
        <end position="78"/>
    </location>
</feature>
<organism evidence="3 4">
    <name type="scientific">Acetobacter lambici</name>
    <dbReference type="NCBI Taxonomy" id="1332824"/>
    <lineage>
        <taxon>Bacteria</taxon>
        <taxon>Pseudomonadati</taxon>
        <taxon>Pseudomonadota</taxon>
        <taxon>Alphaproteobacteria</taxon>
        <taxon>Acetobacterales</taxon>
        <taxon>Acetobacteraceae</taxon>
        <taxon>Acetobacter</taxon>
    </lineage>
</organism>
<evidence type="ECO:0000313" key="3">
    <source>
        <dbReference type="EMBL" id="MCP1258910.1"/>
    </source>
</evidence>
<sequence>MTVEAYRVAVAITADASGVYLAIDRLVQSFGKLREAEEKLTFGFSDLLAPLRDARQAVASMSRDMESMSRNAARVNAEARGIASADAPTANGGAQKSQRTHGLHELGAYSLMGGLGGMGLLGNATSRAFTTDDLLHVLSSDTRISPDQVRGAYNAAYTATISAPGTKLNTNLEALIDLTNVTGSLDEATSALPAFAKMSSQLQTLDRKHGGSGDQAYAASKAMDVLGEMIDEHFDPATGKTTRTVNPALMQKRLDEMTRVAVATNDKVSPYDYLNFAKQARVAGMTLSDEFIYEKLPAMMQTMGGQRAGTAMMSIAQVFKGGAMTDKTYDALAAIGLATPDTITRVQDPKTHRWHKVHHNGHILDTDLLGHDPLAWMQKAQERMDAAGIHGTEAQITALMRASQRSTIAGMFADLLKDMPAILRDQEKIRHTDITKMEDSASAHMNQLSSAWDRFLTVTGNANTGTAIAAIDKLTSGLNALSSFENKHPNLAKDLTMVGVGLSALAVGAGALALAMAPFKAAKSLFSKGSGALESGASAASPITRVLGRTLSIFGLGYEGYSLYQDTKAREAETINLLRSHPKEAQQAQWLYDHSYGMFGLNMKAGQAQPATQVNVYVDGKQIAAHVEASQERRTRQDMRASGTAPDLMQYAQYPGRSVGN</sequence>
<comment type="caution">
    <text evidence="3">The sequence shown here is derived from an EMBL/GenBank/DDBJ whole genome shotgun (WGS) entry which is preliminary data.</text>
</comment>